<reference evidence="2" key="1">
    <citation type="submission" date="2022-10" db="EMBL/GenBank/DDBJ databases">
        <title>Genome assembly of Lactococcus garvieae isolates from cricket gut.</title>
        <authorList>
            <person name="Luecke A.R."/>
            <person name="Brown A.M.V."/>
            <person name="Wakeman C.A."/>
        </authorList>
    </citation>
    <scope>NUCLEOTIDE SEQUENCE</scope>
    <source>
        <strain evidence="2">Alexii-11_2</strain>
    </source>
</reference>
<dbReference type="GO" id="GO:0016758">
    <property type="term" value="F:hexosyltransferase activity"/>
    <property type="evidence" value="ECO:0007669"/>
    <property type="project" value="UniProtKB-ARBA"/>
</dbReference>
<evidence type="ECO:0000313" key="2">
    <source>
        <dbReference type="EMBL" id="UYT09787.1"/>
    </source>
</evidence>
<organism evidence="2 3">
    <name type="scientific">Lactococcus garvieae</name>
    <dbReference type="NCBI Taxonomy" id="1363"/>
    <lineage>
        <taxon>Bacteria</taxon>
        <taxon>Bacillati</taxon>
        <taxon>Bacillota</taxon>
        <taxon>Bacilli</taxon>
        <taxon>Lactobacillales</taxon>
        <taxon>Streptococcaceae</taxon>
        <taxon>Lactococcus</taxon>
    </lineage>
</organism>
<dbReference type="CDD" id="cd00761">
    <property type="entry name" value="Glyco_tranf_GTA_type"/>
    <property type="match status" value="1"/>
</dbReference>
<dbReference type="SUPFAM" id="SSF53756">
    <property type="entry name" value="UDP-Glycosyltransferase/glycogen phosphorylase"/>
    <property type="match status" value="1"/>
</dbReference>
<dbReference type="GO" id="GO:0047355">
    <property type="term" value="F:CDP-glycerol glycerophosphotransferase activity"/>
    <property type="evidence" value="ECO:0007669"/>
    <property type="project" value="InterPro"/>
</dbReference>
<name>A0AA46TUE1_9LACT</name>
<evidence type="ECO:0000313" key="3">
    <source>
        <dbReference type="Proteomes" id="UP001164042"/>
    </source>
</evidence>
<proteinExistence type="predicted"/>
<dbReference type="PANTHER" id="PTHR22916">
    <property type="entry name" value="GLYCOSYLTRANSFERASE"/>
    <property type="match status" value="1"/>
</dbReference>
<dbReference type="RefSeq" id="WP_264307853.1">
    <property type="nucleotide sequence ID" value="NZ_CP109635.1"/>
</dbReference>
<dbReference type="Pfam" id="PF04464">
    <property type="entry name" value="Glyphos_transf"/>
    <property type="match status" value="1"/>
</dbReference>
<dbReference type="GO" id="GO:0016020">
    <property type="term" value="C:membrane"/>
    <property type="evidence" value="ECO:0007669"/>
    <property type="project" value="InterPro"/>
</dbReference>
<feature type="domain" description="Glycosyltransferase 2-like" evidence="1">
    <location>
        <begin position="9"/>
        <end position="141"/>
    </location>
</feature>
<dbReference type="InterPro" id="IPR043148">
    <property type="entry name" value="TagF_C"/>
</dbReference>
<accession>A0AA46TUE1</accession>
<dbReference type="InterPro" id="IPR029044">
    <property type="entry name" value="Nucleotide-diphossugar_trans"/>
</dbReference>
<dbReference type="Pfam" id="PF00535">
    <property type="entry name" value="Glycos_transf_2"/>
    <property type="match status" value="1"/>
</dbReference>
<dbReference type="InterPro" id="IPR007554">
    <property type="entry name" value="Glycerophosphate_synth"/>
</dbReference>
<sequence>MNSNTKKFSIIIPIYNTGKYLQSAINSLVNQTLDFNDNVEIILVNDGSTDKSEQICRKIIQNYPDNIKYIYKENGGVASARNVGIQVAEGEWLGFLDPDDTYSLNTLSELQNGILRWPNIKLFSIPMFTFEREKKSHRLNYKFGEDKIVDIDMEPEAIQLSSASTFVNKSIFNNYLFPEQLPVGEDMVFNNRIFSTYHHYGLLAKPSYHYRKRYDKSSIMDNIEESKERYVPYIKNAILKEIPNLLSNDKLSNYHQNVFLYEISGKIKQKVRPQPIQKDIDFEHYLKSIWEVLQYIDEDTIISSRFLDTQRKYVLLEFKKTGNLTKLSNIFNPIINEARTNVLIKNKQGNILKSLSNVMLNVTNFKPYKDNIQVMGYFETLFDFEQFDVYFENNKKEKIRVNLSIDTKDNCYFIGEVVKEIFKFKVNLPLDFLNKKVYLIVKDRKSNIAKKIHLNFIGRKCRILRGVPGSYVMLEQNIVYYEKHEKSLKITKNKEKKEYLDLLSNIFLEKYKSNRRPWSIRDIRNLLPYVRKEYEGKTINIFMDRVLKADDNAEALIKYFDSKKNKQVLNYFVLSQNSPDFERLTKEGISVIPYGSFDHLKLLLVADNLIVSQMAWAVVEPFHDQYGGNIKDLFKHNLIFLQHGVIMCDVSQVLKKSKVDADLFVTSAYPEKEEISREAYEYSQEEIILTGLPRHDNLTKDKGNYIAVMPTWSREVVSQNRKNDLREAIPNFTKTGYYKKWNNILNDKRLLSAAKAKGYEIIFIPHPEIRGSVEMFNLENVLLAEFDARYVDIINNSSCVITDRSSVFMDFGYAGKEVFYYGPHDNNNYDDGYFNFEEDGFGPVSYDLKTLVSQIIQSMDNDFELSQKYVERRNRFFAFDDSRNSERVYNEIQALTSYNKEPQKVKQHSLAKFLKKVINK</sequence>
<dbReference type="SUPFAM" id="SSF53448">
    <property type="entry name" value="Nucleotide-diphospho-sugar transferases"/>
    <property type="match status" value="1"/>
</dbReference>
<dbReference type="EMBL" id="CP109635">
    <property type="protein sequence ID" value="UYT09787.1"/>
    <property type="molecule type" value="Genomic_DNA"/>
</dbReference>
<dbReference type="AlphaFoldDB" id="A0AA46TUE1"/>
<protein>
    <submittedName>
        <fullName evidence="2">CDP-glycerol:glycerophosphate glycerophosphotransferase</fullName>
    </submittedName>
</protein>
<evidence type="ECO:0000259" key="1">
    <source>
        <dbReference type="Pfam" id="PF00535"/>
    </source>
</evidence>
<gene>
    <name evidence="2" type="ORF">OF801_07325</name>
</gene>
<dbReference type="InterPro" id="IPR001173">
    <property type="entry name" value="Glyco_trans_2-like"/>
</dbReference>
<dbReference type="Gene3D" id="3.90.550.10">
    <property type="entry name" value="Spore Coat Polysaccharide Biosynthesis Protein SpsA, Chain A"/>
    <property type="match status" value="1"/>
</dbReference>
<dbReference type="Proteomes" id="UP001164042">
    <property type="component" value="Chromosome"/>
</dbReference>
<dbReference type="PANTHER" id="PTHR22916:SF3">
    <property type="entry name" value="UDP-GLCNAC:BETAGAL BETA-1,3-N-ACETYLGLUCOSAMINYLTRANSFERASE-LIKE PROTEIN 1"/>
    <property type="match status" value="1"/>
</dbReference>
<dbReference type="Gene3D" id="3.40.50.12580">
    <property type="match status" value="1"/>
</dbReference>